<dbReference type="Pfam" id="PF13407">
    <property type="entry name" value="Peripla_BP_4"/>
    <property type="match status" value="1"/>
</dbReference>
<name>A0A3Q9V0N1_9MICO</name>
<comment type="subcellular location">
    <subcellularLocation>
        <location evidence="1">Cell envelope</location>
    </subcellularLocation>
</comment>
<dbReference type="RefSeq" id="WP_127888071.1">
    <property type="nucleotide sequence ID" value="NZ_CP028137.1"/>
</dbReference>
<dbReference type="AlphaFoldDB" id="A0A3Q9V0N1"/>
<dbReference type="Gene3D" id="3.40.50.2300">
    <property type="match status" value="2"/>
</dbReference>
<keyword evidence="3" id="KW-0732">Signal</keyword>
<evidence type="ECO:0000313" key="5">
    <source>
        <dbReference type="EMBL" id="AZZ53628.1"/>
    </source>
</evidence>
<evidence type="ECO:0000256" key="2">
    <source>
        <dbReference type="ARBA" id="ARBA00007639"/>
    </source>
</evidence>
<dbReference type="CDD" id="cd06312">
    <property type="entry name" value="PBP1_ABC_sugar_binding-like"/>
    <property type="match status" value="1"/>
</dbReference>
<evidence type="ECO:0000259" key="4">
    <source>
        <dbReference type="Pfam" id="PF13407"/>
    </source>
</evidence>
<feature type="domain" description="Periplasmic binding protein" evidence="4">
    <location>
        <begin position="60"/>
        <end position="301"/>
    </location>
</feature>
<dbReference type="Proteomes" id="UP000285317">
    <property type="component" value="Chromosome"/>
</dbReference>
<dbReference type="InterPro" id="IPR050555">
    <property type="entry name" value="Bact_Solute-Bind_Prot2"/>
</dbReference>
<dbReference type="PANTHER" id="PTHR30036">
    <property type="entry name" value="D-XYLOSE-BINDING PERIPLASMIC PROTEIN"/>
    <property type="match status" value="1"/>
</dbReference>
<organism evidence="5 6">
    <name type="scientific">Rathayibacter festucae DSM 15932</name>
    <dbReference type="NCBI Taxonomy" id="1328866"/>
    <lineage>
        <taxon>Bacteria</taxon>
        <taxon>Bacillati</taxon>
        <taxon>Actinomycetota</taxon>
        <taxon>Actinomycetes</taxon>
        <taxon>Micrococcales</taxon>
        <taxon>Microbacteriaceae</taxon>
        <taxon>Rathayibacter</taxon>
    </lineage>
</organism>
<feature type="signal peptide" evidence="3">
    <location>
        <begin position="1"/>
        <end position="27"/>
    </location>
</feature>
<dbReference type="PROSITE" id="PS51257">
    <property type="entry name" value="PROKAR_LIPOPROTEIN"/>
    <property type="match status" value="1"/>
</dbReference>
<protein>
    <submittedName>
        <fullName evidence="5">Sugar ABC transporter substrate-binding protein</fullName>
    </submittedName>
</protein>
<dbReference type="InterPro" id="IPR028082">
    <property type="entry name" value="Peripla_BP_I"/>
</dbReference>
<evidence type="ECO:0000313" key="6">
    <source>
        <dbReference type="Proteomes" id="UP000285317"/>
    </source>
</evidence>
<dbReference type="EMBL" id="CP028137">
    <property type="protein sequence ID" value="AZZ53628.1"/>
    <property type="molecule type" value="Genomic_DNA"/>
</dbReference>
<evidence type="ECO:0000256" key="1">
    <source>
        <dbReference type="ARBA" id="ARBA00004196"/>
    </source>
</evidence>
<accession>A0A3Q9V0N1</accession>
<dbReference type="GO" id="GO:0030288">
    <property type="term" value="C:outer membrane-bounded periplasmic space"/>
    <property type="evidence" value="ECO:0007669"/>
    <property type="project" value="TreeGrafter"/>
</dbReference>
<reference evidence="5 6" key="1">
    <citation type="submission" date="2018-03" db="EMBL/GenBank/DDBJ databases">
        <title>Bacteriophage NCPPB3778 and a type I-E CRISPR drive the evolution of the US Biological Select Agent, Rathayibacter toxicus.</title>
        <authorList>
            <person name="Davis E.W.II."/>
            <person name="Tabima J.F."/>
            <person name="Weisberg A.J."/>
            <person name="Dantas Lopes L."/>
            <person name="Wiseman M.S."/>
            <person name="Wiseman M.S."/>
            <person name="Pupko T."/>
            <person name="Belcher M.S."/>
            <person name="Sechler A.J."/>
            <person name="Tancos M.A."/>
            <person name="Schroeder B.K."/>
            <person name="Murray T.D."/>
            <person name="Luster D.G."/>
            <person name="Schneider W.L."/>
            <person name="Rogers E."/>
            <person name="Andreote F.D."/>
            <person name="Grunwald N.J."/>
            <person name="Putnam M.L."/>
            <person name="Chang J.H."/>
        </authorList>
    </citation>
    <scope>NUCLEOTIDE SEQUENCE [LARGE SCALE GENOMIC DNA]</scope>
    <source>
        <strain evidence="5 6">DSM 15932</strain>
    </source>
</reference>
<dbReference type="KEGG" id="rfs:C1I64_17365"/>
<gene>
    <name evidence="5" type="ORF">C1I64_17365</name>
</gene>
<dbReference type="GO" id="GO:0030246">
    <property type="term" value="F:carbohydrate binding"/>
    <property type="evidence" value="ECO:0007669"/>
    <property type="project" value="TreeGrafter"/>
</dbReference>
<proteinExistence type="inferred from homology"/>
<dbReference type="PANTHER" id="PTHR30036:SF7">
    <property type="entry name" value="ABC TRANSPORTER PERIPLASMIC-BINDING PROTEIN YPHF"/>
    <property type="match status" value="1"/>
</dbReference>
<dbReference type="InterPro" id="IPR025997">
    <property type="entry name" value="SBP_2_dom"/>
</dbReference>
<dbReference type="SUPFAM" id="SSF53822">
    <property type="entry name" value="Periplasmic binding protein-like I"/>
    <property type="match status" value="1"/>
</dbReference>
<feature type="chain" id="PRO_5039190209" evidence="3">
    <location>
        <begin position="28"/>
        <end position="339"/>
    </location>
</feature>
<sequence>MTKRSPAGPRFPARPRLLAGLGLAASAALLLSACTGTGQEPAATSGGGASGAGGDYTYAVVTHSGPGDAFWDRVKSGAEAAGADYGATITYTADSDPARQSQLIDNAVAQQVDGIVVSMANPDGVKDSVEKAVAAGIPVVTINSGIERSAEFGALTHIGQSETVAGEAVGTKLAEAGATKALCVIQEAGNVGLEERCKAAASTFGGGMSNLQVDGTNDADVKATIKSKLQADPSIDGVLTLGGQYAIDAVGAVSESGSSAQVGTFDLSEDVVTAIEDGSIVFAVDQQPYVQGFLGITALSLYSTNGNVIGGGQPVYSGPAFVTKENAAEVAEFAANGTR</sequence>
<comment type="similarity">
    <text evidence="2">Belongs to the bacterial solute-binding protein 2 family.</text>
</comment>
<evidence type="ECO:0000256" key="3">
    <source>
        <dbReference type="SAM" id="SignalP"/>
    </source>
</evidence>